<dbReference type="InterPro" id="IPR036206">
    <property type="entry name" value="ThiamineP_synth_sf"/>
</dbReference>
<evidence type="ECO:0000256" key="5">
    <source>
        <dbReference type="ARBA" id="ARBA00022842"/>
    </source>
</evidence>
<evidence type="ECO:0000313" key="11">
    <source>
        <dbReference type="EMBL" id="GER93655.1"/>
    </source>
</evidence>
<protein>
    <recommendedName>
        <fullName evidence="2">thiamine phosphate synthase</fullName>
        <ecNumber evidence="2">2.5.1.3</ecNumber>
    </recommendedName>
</protein>
<comment type="caution">
    <text evidence="11">The sequence shown here is derived from an EMBL/GenBank/DDBJ whole genome shotgun (WGS) entry which is preliminary data.</text>
</comment>
<dbReference type="NCBIfam" id="TIGR00693">
    <property type="entry name" value="thiE"/>
    <property type="match status" value="1"/>
</dbReference>
<dbReference type="GO" id="GO:0004789">
    <property type="term" value="F:thiamine-phosphate diphosphorylase activity"/>
    <property type="evidence" value="ECO:0007669"/>
    <property type="project" value="UniProtKB-EC"/>
</dbReference>
<keyword evidence="5" id="KW-0460">Magnesium</keyword>
<dbReference type="PANTHER" id="PTHR20857:SF23">
    <property type="entry name" value="THIAMINE BIOSYNTHETIC BIFUNCTIONAL ENZYME"/>
    <property type="match status" value="1"/>
</dbReference>
<keyword evidence="3" id="KW-0808">Transferase</keyword>
<evidence type="ECO:0000256" key="7">
    <source>
        <dbReference type="ARBA" id="ARBA00047334"/>
    </source>
</evidence>
<dbReference type="InterPro" id="IPR022998">
    <property type="entry name" value="ThiamineP_synth_TenI"/>
</dbReference>
<comment type="catalytic activity">
    <reaction evidence="9">
        <text>2-[(2R,5Z)-2-carboxy-4-methylthiazol-5(2H)-ylidene]ethyl phosphate + 4-amino-2-methyl-5-(diphosphooxymethyl)pyrimidine + 2 H(+) = thiamine phosphate + CO2 + diphosphate</text>
        <dbReference type="Rhea" id="RHEA:47844"/>
        <dbReference type="ChEBI" id="CHEBI:15378"/>
        <dbReference type="ChEBI" id="CHEBI:16526"/>
        <dbReference type="ChEBI" id="CHEBI:33019"/>
        <dbReference type="ChEBI" id="CHEBI:37575"/>
        <dbReference type="ChEBI" id="CHEBI:57841"/>
        <dbReference type="ChEBI" id="CHEBI:62899"/>
        <dbReference type="EC" id="2.5.1.3"/>
    </reaction>
</comment>
<feature type="domain" description="Thiamine phosphate synthase/TenI" evidence="10">
    <location>
        <begin position="8"/>
        <end position="182"/>
    </location>
</feature>
<gene>
    <name evidence="11" type="ORF">A45J_1409</name>
</gene>
<accession>A0A5J4L089</accession>
<comment type="pathway">
    <text evidence="1">Cofactor biosynthesis; thiamine diphosphate biosynthesis; thiamine phosphate from 4-amino-2-methyl-5-diphosphomethylpyrimidine and 4-methyl-5-(2-phosphoethyl)-thiazole: step 1/1.</text>
</comment>
<keyword evidence="4" id="KW-0479">Metal-binding</keyword>
<keyword evidence="6" id="KW-0784">Thiamine biosynthesis</keyword>
<comment type="catalytic activity">
    <reaction evidence="7">
        <text>4-methyl-5-(2-phosphooxyethyl)-thiazole + 4-amino-2-methyl-5-(diphosphooxymethyl)pyrimidine + H(+) = thiamine phosphate + diphosphate</text>
        <dbReference type="Rhea" id="RHEA:22328"/>
        <dbReference type="ChEBI" id="CHEBI:15378"/>
        <dbReference type="ChEBI" id="CHEBI:33019"/>
        <dbReference type="ChEBI" id="CHEBI:37575"/>
        <dbReference type="ChEBI" id="CHEBI:57841"/>
        <dbReference type="ChEBI" id="CHEBI:58296"/>
        <dbReference type="EC" id="2.5.1.3"/>
    </reaction>
</comment>
<dbReference type="HAMAP" id="MF_00097">
    <property type="entry name" value="TMP_synthase"/>
    <property type="match status" value="1"/>
</dbReference>
<dbReference type="Gene3D" id="3.20.20.70">
    <property type="entry name" value="Aldolase class I"/>
    <property type="match status" value="1"/>
</dbReference>
<dbReference type="EMBL" id="BLAB01000001">
    <property type="protein sequence ID" value="GER93655.1"/>
    <property type="molecule type" value="Genomic_DNA"/>
</dbReference>
<dbReference type="PANTHER" id="PTHR20857">
    <property type="entry name" value="THIAMINE-PHOSPHATE PYROPHOSPHORYLASE"/>
    <property type="match status" value="1"/>
</dbReference>
<dbReference type="GO" id="GO:0005737">
    <property type="term" value="C:cytoplasm"/>
    <property type="evidence" value="ECO:0007669"/>
    <property type="project" value="TreeGrafter"/>
</dbReference>
<organism evidence="11">
    <name type="scientific">hot springs metagenome</name>
    <dbReference type="NCBI Taxonomy" id="433727"/>
    <lineage>
        <taxon>unclassified sequences</taxon>
        <taxon>metagenomes</taxon>
        <taxon>ecological metagenomes</taxon>
    </lineage>
</organism>
<dbReference type="GO" id="GO:0009228">
    <property type="term" value="P:thiamine biosynthetic process"/>
    <property type="evidence" value="ECO:0007669"/>
    <property type="project" value="UniProtKB-KW"/>
</dbReference>
<dbReference type="CDD" id="cd00564">
    <property type="entry name" value="TMP_TenI"/>
    <property type="match status" value="1"/>
</dbReference>
<dbReference type="AlphaFoldDB" id="A0A5J4L089"/>
<evidence type="ECO:0000256" key="1">
    <source>
        <dbReference type="ARBA" id="ARBA00005165"/>
    </source>
</evidence>
<reference evidence="11" key="1">
    <citation type="submission" date="2019-10" db="EMBL/GenBank/DDBJ databases">
        <title>Metagenomic sequencing of thiosulfate-disproportionating enrichment culture.</title>
        <authorList>
            <person name="Umezawa K."/>
            <person name="Kojima H."/>
            <person name="Fukui M."/>
        </authorList>
    </citation>
    <scope>NUCLEOTIDE SEQUENCE</scope>
    <source>
        <strain evidence="11">45J</strain>
    </source>
</reference>
<dbReference type="GO" id="GO:0009229">
    <property type="term" value="P:thiamine diphosphate biosynthetic process"/>
    <property type="evidence" value="ECO:0007669"/>
    <property type="project" value="UniProtKB-UniPathway"/>
</dbReference>
<name>A0A5J4L089_9ZZZZ</name>
<evidence type="ECO:0000259" key="10">
    <source>
        <dbReference type="Pfam" id="PF02581"/>
    </source>
</evidence>
<evidence type="ECO:0000256" key="6">
    <source>
        <dbReference type="ARBA" id="ARBA00022977"/>
    </source>
</evidence>
<proteinExistence type="inferred from homology"/>
<dbReference type="GO" id="GO:0046872">
    <property type="term" value="F:metal ion binding"/>
    <property type="evidence" value="ECO:0007669"/>
    <property type="project" value="UniProtKB-KW"/>
</dbReference>
<dbReference type="InterPro" id="IPR013785">
    <property type="entry name" value="Aldolase_TIM"/>
</dbReference>
<dbReference type="Pfam" id="PF02581">
    <property type="entry name" value="TMP-TENI"/>
    <property type="match status" value="1"/>
</dbReference>
<dbReference type="FunFam" id="3.20.20.70:FF:000096">
    <property type="entry name" value="Thiamine-phosphate synthase"/>
    <property type="match status" value="1"/>
</dbReference>
<dbReference type="UniPathway" id="UPA00060">
    <property type="reaction ID" value="UER00141"/>
</dbReference>
<dbReference type="EC" id="2.5.1.3" evidence="2"/>
<dbReference type="InterPro" id="IPR034291">
    <property type="entry name" value="TMP_synthase"/>
</dbReference>
<evidence type="ECO:0000256" key="3">
    <source>
        <dbReference type="ARBA" id="ARBA00022679"/>
    </source>
</evidence>
<sequence>MNIKSLICFITDGSDEESVLKALRSGILWIQYREKGLTRGEMFYKASRLREITRKFNACFIVNDHVDIAFIVDADGVHLGQKDLPLKEARKIMANSNKIIGISTHNLTEAIEAEKGGADYIGFGSIFPTTTKNDAVVYGLDTLKKVKSFVNIPVIAIGGINTDNVKSVLDAGCDGVAVSSGLLRGDVGENARRFLSIIEEVRQ</sequence>
<evidence type="ECO:0000256" key="8">
    <source>
        <dbReference type="ARBA" id="ARBA00047851"/>
    </source>
</evidence>
<evidence type="ECO:0000256" key="9">
    <source>
        <dbReference type="ARBA" id="ARBA00047883"/>
    </source>
</evidence>
<evidence type="ECO:0000256" key="2">
    <source>
        <dbReference type="ARBA" id="ARBA00012830"/>
    </source>
</evidence>
<dbReference type="SUPFAM" id="SSF51391">
    <property type="entry name" value="Thiamin phosphate synthase"/>
    <property type="match status" value="1"/>
</dbReference>
<comment type="catalytic activity">
    <reaction evidence="8">
        <text>2-(2-carboxy-4-methylthiazol-5-yl)ethyl phosphate + 4-amino-2-methyl-5-(diphosphooxymethyl)pyrimidine + 2 H(+) = thiamine phosphate + CO2 + diphosphate</text>
        <dbReference type="Rhea" id="RHEA:47848"/>
        <dbReference type="ChEBI" id="CHEBI:15378"/>
        <dbReference type="ChEBI" id="CHEBI:16526"/>
        <dbReference type="ChEBI" id="CHEBI:33019"/>
        <dbReference type="ChEBI" id="CHEBI:37575"/>
        <dbReference type="ChEBI" id="CHEBI:57841"/>
        <dbReference type="ChEBI" id="CHEBI:62890"/>
        <dbReference type="EC" id="2.5.1.3"/>
    </reaction>
</comment>
<evidence type="ECO:0000256" key="4">
    <source>
        <dbReference type="ARBA" id="ARBA00022723"/>
    </source>
</evidence>